<evidence type="ECO:0000256" key="2">
    <source>
        <dbReference type="ARBA" id="ARBA00009045"/>
    </source>
</evidence>
<feature type="region of interest" description="Disordered" evidence="8">
    <location>
        <begin position="88"/>
        <end position="125"/>
    </location>
</feature>
<feature type="compositionally biased region" description="Low complexity" evidence="8">
    <location>
        <begin position="36"/>
        <end position="55"/>
    </location>
</feature>
<dbReference type="GO" id="GO:0016020">
    <property type="term" value="C:membrane"/>
    <property type="evidence" value="ECO:0007669"/>
    <property type="project" value="UniProtKB-SubCell"/>
</dbReference>
<keyword evidence="5" id="KW-0378">Hydrolase</keyword>
<evidence type="ECO:0000256" key="7">
    <source>
        <dbReference type="ARBA" id="ARBA00023136"/>
    </source>
</evidence>
<feature type="transmembrane region" description="Helical" evidence="9">
    <location>
        <begin position="144"/>
        <end position="163"/>
    </location>
</feature>
<evidence type="ECO:0000256" key="4">
    <source>
        <dbReference type="ARBA" id="ARBA00022692"/>
    </source>
</evidence>
<evidence type="ECO:0000256" key="6">
    <source>
        <dbReference type="ARBA" id="ARBA00022989"/>
    </source>
</evidence>
<evidence type="ECO:0000256" key="1">
    <source>
        <dbReference type="ARBA" id="ARBA00004141"/>
    </source>
</evidence>
<feature type="transmembrane region" description="Helical" evidence="9">
    <location>
        <begin position="169"/>
        <end position="190"/>
    </location>
</feature>
<feature type="transmembrane region" description="Helical" evidence="9">
    <location>
        <begin position="348"/>
        <end position="370"/>
    </location>
</feature>
<feature type="transmembrane region" description="Helical" evidence="9">
    <location>
        <begin position="376"/>
        <end position="395"/>
    </location>
</feature>
<dbReference type="InterPro" id="IPR022764">
    <property type="entry name" value="Peptidase_S54_rhomboid_dom"/>
</dbReference>
<dbReference type="PANTHER" id="PTHR43066:SF1">
    <property type="entry name" value="RHOMBOID PROTEIN 2"/>
    <property type="match status" value="1"/>
</dbReference>
<dbReference type="AlphaFoldDB" id="A0A7S0P2Z1"/>
<proteinExistence type="inferred from homology"/>
<evidence type="ECO:0000313" key="11">
    <source>
        <dbReference type="EMBL" id="CAD8548090.1"/>
    </source>
</evidence>
<name>A0A7S0P2Z1_9EUKA</name>
<protein>
    <recommendedName>
        <fullName evidence="10">Peptidase S54 rhomboid domain-containing protein</fullName>
    </recommendedName>
</protein>
<dbReference type="Gene3D" id="1.20.1540.10">
    <property type="entry name" value="Rhomboid-like"/>
    <property type="match status" value="1"/>
</dbReference>
<feature type="compositionally biased region" description="Polar residues" evidence="8">
    <location>
        <begin position="114"/>
        <end position="125"/>
    </location>
</feature>
<reference evidence="11" key="1">
    <citation type="submission" date="2021-01" db="EMBL/GenBank/DDBJ databases">
        <authorList>
            <person name="Corre E."/>
            <person name="Pelletier E."/>
            <person name="Niang G."/>
            <person name="Scheremetjew M."/>
            <person name="Finn R."/>
            <person name="Kale V."/>
            <person name="Holt S."/>
            <person name="Cochrane G."/>
            <person name="Meng A."/>
            <person name="Brown T."/>
            <person name="Cohen L."/>
        </authorList>
    </citation>
    <scope>NUCLEOTIDE SEQUENCE</scope>
    <source>
        <strain evidence="11">RCC1130</strain>
    </source>
</reference>
<feature type="domain" description="Peptidase S54 rhomboid" evidence="10">
    <location>
        <begin position="206"/>
        <end position="393"/>
    </location>
</feature>
<dbReference type="EMBL" id="HBER01046634">
    <property type="protein sequence ID" value="CAD8548090.1"/>
    <property type="molecule type" value="Transcribed_RNA"/>
</dbReference>
<organism evidence="11">
    <name type="scientific">Calcidiscus leptoporus</name>
    <dbReference type="NCBI Taxonomy" id="127549"/>
    <lineage>
        <taxon>Eukaryota</taxon>
        <taxon>Haptista</taxon>
        <taxon>Haptophyta</taxon>
        <taxon>Prymnesiophyceae</taxon>
        <taxon>Coccolithales</taxon>
        <taxon>Calcidiscaceae</taxon>
        <taxon>Calcidiscus</taxon>
    </lineage>
</organism>
<dbReference type="SUPFAM" id="SSF144091">
    <property type="entry name" value="Rhomboid-like"/>
    <property type="match status" value="1"/>
</dbReference>
<evidence type="ECO:0000256" key="9">
    <source>
        <dbReference type="SAM" id="Phobius"/>
    </source>
</evidence>
<feature type="transmembrane region" description="Helical" evidence="9">
    <location>
        <begin position="281"/>
        <end position="303"/>
    </location>
</feature>
<keyword evidence="3" id="KW-0645">Protease</keyword>
<keyword evidence="7 9" id="KW-0472">Membrane</keyword>
<dbReference type="PANTHER" id="PTHR43066">
    <property type="entry name" value="RHOMBOID-RELATED PROTEIN"/>
    <property type="match status" value="1"/>
</dbReference>
<comment type="subcellular location">
    <subcellularLocation>
        <location evidence="1">Membrane</location>
        <topology evidence="1">Multi-pass membrane protein</topology>
    </subcellularLocation>
</comment>
<comment type="similarity">
    <text evidence="2">Belongs to the peptidase S54 family.</text>
</comment>
<accession>A0A7S0P2Z1</accession>
<feature type="transmembrane region" description="Helical" evidence="9">
    <location>
        <begin position="211"/>
        <end position="230"/>
    </location>
</feature>
<feature type="transmembrane region" description="Helical" evidence="9">
    <location>
        <begin position="242"/>
        <end position="260"/>
    </location>
</feature>
<evidence type="ECO:0000256" key="3">
    <source>
        <dbReference type="ARBA" id="ARBA00022670"/>
    </source>
</evidence>
<feature type="transmembrane region" description="Helical" evidence="9">
    <location>
        <begin position="323"/>
        <end position="341"/>
    </location>
</feature>
<feature type="compositionally biased region" description="Pro residues" evidence="8">
    <location>
        <begin position="92"/>
        <end position="103"/>
    </location>
</feature>
<dbReference type="GO" id="GO:0006508">
    <property type="term" value="P:proteolysis"/>
    <property type="evidence" value="ECO:0007669"/>
    <property type="project" value="UniProtKB-KW"/>
</dbReference>
<sequence length="397" mass="44016">MKRAGKGRRAALDAQLSAVRAKQRKEFEASQSRGGANEAEAEAVAPAPATAVPHAVAEREPNETACTAEERLAAVERQLAAVEAELAARRQTPPPQRHAPPPQRHASQPRRHASPTTPEQSFASTPSVNVRPFYGLPSWCTQRALVNFLIVSYITSLFTGTGSPVTFNAIAVLLTVFFSTVGCFGFKLGGMALLDNPEIRFAFDFRVLGNWFHHADVFHLGHNVLTMWWLRGLERSWGSLRYAQLLVFLLIAQHLILYFLHMHRDMLPRHPGRLPFDLKSYAMSVLAWSPRAIGFSGVLYGLAVIANGSGQRHSTVEMYYHTLNYLGLPLQFELVMLVRLLRHVQRMLVLPLVAQSLVLPLIDCIVHSLLDPRVAFWVHLAGAMSGSIVIMAVAANR</sequence>
<keyword evidence="4 9" id="KW-0812">Transmembrane</keyword>
<dbReference type="InterPro" id="IPR035952">
    <property type="entry name" value="Rhomboid-like_sf"/>
</dbReference>
<evidence type="ECO:0000259" key="10">
    <source>
        <dbReference type="Pfam" id="PF01694"/>
    </source>
</evidence>
<evidence type="ECO:0000256" key="8">
    <source>
        <dbReference type="SAM" id="MobiDB-lite"/>
    </source>
</evidence>
<gene>
    <name evidence="11" type="ORF">CLEP1334_LOCUS23380</name>
</gene>
<dbReference type="GO" id="GO:0004252">
    <property type="term" value="F:serine-type endopeptidase activity"/>
    <property type="evidence" value="ECO:0007669"/>
    <property type="project" value="InterPro"/>
</dbReference>
<dbReference type="Pfam" id="PF01694">
    <property type="entry name" value="Rhomboid"/>
    <property type="match status" value="1"/>
</dbReference>
<feature type="region of interest" description="Disordered" evidence="8">
    <location>
        <begin position="1"/>
        <end position="64"/>
    </location>
</feature>
<evidence type="ECO:0000256" key="5">
    <source>
        <dbReference type="ARBA" id="ARBA00022801"/>
    </source>
</evidence>
<keyword evidence="6 9" id="KW-1133">Transmembrane helix</keyword>